<dbReference type="EC" id="4.2.1.136" evidence="19"/>
<evidence type="ECO:0000313" key="23">
    <source>
        <dbReference type="EMBL" id="SIN63399.1"/>
    </source>
</evidence>
<evidence type="ECO:0000256" key="9">
    <source>
        <dbReference type="ARBA" id="ARBA00022958"/>
    </source>
</evidence>
<evidence type="ECO:0000256" key="3">
    <source>
        <dbReference type="ARBA" id="ARBA00006001"/>
    </source>
</evidence>
<keyword evidence="8 17" id="KW-0521">NADP</keyword>
<keyword evidence="10 17" id="KW-0520">NAD</keyword>
<evidence type="ECO:0000256" key="16">
    <source>
        <dbReference type="ARBA" id="ARBA00049209"/>
    </source>
</evidence>
<feature type="binding site" evidence="17">
    <location>
        <position position="267"/>
    </location>
    <ligand>
        <name>(6S)-NADPHX</name>
        <dbReference type="ChEBI" id="CHEBI:64076"/>
    </ligand>
</feature>
<comment type="function">
    <text evidence="18">Catalyzes the epimerization of the S- and R-forms of NAD(P)HX, a damaged form of NAD(P)H that is a result of enzymatic or heat-dependent hydration. This is a prerequisite for the S-specific NAD(P)H-hydrate dehydratase to allow the repair of both epimers of NAD(P)HX.</text>
</comment>
<comment type="cofactor">
    <cofactor evidence="18 19">
        <name>K(+)</name>
        <dbReference type="ChEBI" id="CHEBI:29103"/>
    </cofactor>
    <text evidence="18 19">Binds 1 potassium ion per subunit.</text>
</comment>
<evidence type="ECO:0000256" key="1">
    <source>
        <dbReference type="ARBA" id="ARBA00000013"/>
    </source>
</evidence>
<dbReference type="InterPro" id="IPR030677">
    <property type="entry name" value="Nnr"/>
</dbReference>
<evidence type="ECO:0000256" key="4">
    <source>
        <dbReference type="ARBA" id="ARBA00009524"/>
    </source>
</evidence>
<evidence type="ECO:0000259" key="22">
    <source>
        <dbReference type="PROSITE" id="PS51385"/>
    </source>
</evidence>
<comment type="catalytic activity">
    <reaction evidence="2 18 19">
        <text>(6R)-NADPHX = (6S)-NADPHX</text>
        <dbReference type="Rhea" id="RHEA:32227"/>
        <dbReference type="ChEBI" id="CHEBI:64076"/>
        <dbReference type="ChEBI" id="CHEBI:64077"/>
        <dbReference type="EC" id="5.1.99.6"/>
    </reaction>
</comment>
<dbReference type="SUPFAM" id="SSF53613">
    <property type="entry name" value="Ribokinase-like"/>
    <property type="match status" value="1"/>
</dbReference>
<keyword evidence="11 18" id="KW-0413">Isomerase</keyword>
<evidence type="ECO:0000256" key="17">
    <source>
        <dbReference type="HAMAP-Rule" id="MF_01965"/>
    </source>
</evidence>
<comment type="cofactor">
    <cofactor evidence="17">
        <name>Mg(2+)</name>
        <dbReference type="ChEBI" id="CHEBI:18420"/>
    </cofactor>
</comment>
<feature type="binding site" evidence="18">
    <location>
        <position position="132"/>
    </location>
    <ligand>
        <name>K(+)</name>
        <dbReference type="ChEBI" id="CHEBI:29103"/>
    </ligand>
</feature>
<feature type="binding site" evidence="17">
    <location>
        <position position="387"/>
    </location>
    <ligand>
        <name>(6S)-NADPHX</name>
        <dbReference type="ChEBI" id="CHEBI:64076"/>
    </ligand>
</feature>
<dbReference type="PANTHER" id="PTHR12592:SF0">
    <property type="entry name" value="ATP-DEPENDENT (S)-NAD(P)H-HYDRATE DEHYDRATASE"/>
    <property type="match status" value="1"/>
</dbReference>
<feature type="binding site" evidence="17">
    <location>
        <begin position="423"/>
        <end position="427"/>
    </location>
    <ligand>
        <name>AMP</name>
        <dbReference type="ChEBI" id="CHEBI:456215"/>
    </ligand>
</feature>
<evidence type="ECO:0000256" key="19">
    <source>
        <dbReference type="PIRNR" id="PIRNR017184"/>
    </source>
</evidence>
<dbReference type="SUPFAM" id="SSF64153">
    <property type="entry name" value="YjeF N-terminal domain-like"/>
    <property type="match status" value="1"/>
</dbReference>
<reference evidence="23 24" key="1">
    <citation type="submission" date="2016-11" db="EMBL/GenBank/DDBJ databases">
        <authorList>
            <person name="Varghese N."/>
            <person name="Submissions S."/>
        </authorList>
    </citation>
    <scope>NUCLEOTIDE SEQUENCE [LARGE SCALE GENOMIC DNA]</scope>
    <source>
        <strain evidence="23 24">DSM 20664</strain>
    </source>
</reference>
<evidence type="ECO:0000256" key="15">
    <source>
        <dbReference type="ARBA" id="ARBA00048238"/>
    </source>
</evidence>
<evidence type="ECO:0000256" key="14">
    <source>
        <dbReference type="ARBA" id="ARBA00025153"/>
    </source>
</evidence>
<evidence type="ECO:0000259" key="21">
    <source>
        <dbReference type="PROSITE" id="PS51383"/>
    </source>
</evidence>
<keyword evidence="13" id="KW-0511">Multifunctional enzyme</keyword>
<dbReference type="HAMAP" id="MF_01965">
    <property type="entry name" value="NADHX_dehydratase"/>
    <property type="match status" value="1"/>
</dbReference>
<keyword evidence="7 17" id="KW-0067">ATP-binding</keyword>
<evidence type="ECO:0000256" key="20">
    <source>
        <dbReference type="SAM" id="MobiDB-lite"/>
    </source>
</evidence>
<feature type="domain" description="YjeF C-terminal" evidence="21">
    <location>
        <begin position="232"/>
        <end position="511"/>
    </location>
</feature>
<dbReference type="InterPro" id="IPR036652">
    <property type="entry name" value="YjeF_N_dom_sf"/>
</dbReference>
<comment type="catalytic activity">
    <reaction evidence="1 18 19">
        <text>(6R)-NADHX = (6S)-NADHX</text>
        <dbReference type="Rhea" id="RHEA:32215"/>
        <dbReference type="ChEBI" id="CHEBI:64074"/>
        <dbReference type="ChEBI" id="CHEBI:64075"/>
        <dbReference type="EC" id="5.1.99.6"/>
    </reaction>
</comment>
<feature type="binding site" evidence="18">
    <location>
        <position position="167"/>
    </location>
    <ligand>
        <name>K(+)</name>
        <dbReference type="ChEBI" id="CHEBI:29103"/>
    </ligand>
</feature>
<dbReference type="Gene3D" id="3.40.1190.20">
    <property type="match status" value="1"/>
</dbReference>
<comment type="caution">
    <text evidence="18">Lacks conserved residue(s) required for the propagation of feature annotation.</text>
</comment>
<comment type="similarity">
    <text evidence="17">Belongs to the NnrD/CARKD family.</text>
</comment>
<sequence>MIPLCSAETAKLVDRMIMEELSLPGSVLMENAGRAVASFVSQSLRRRGKGKVLIFAGPGNNGGDGFVAARHLLNEGFDVKAISSLPMLESYKGDALINANAFMKLGGGISFSEDLSDSQLEGEIDGADICIDALLGVGFRGAPEGEVARLIRALRRASFIVSVDVPSGVDASSGRIPGLAVKADVTLTMHVHKTGLYVAPGAFCSGRVILVDIGVPTMLGALTFENRCFLWDENASCNALPERPLGLHKGDRGCVAVLGGSDIYRGAPTLSALGALRAGAGIVYVILPEEVYLQYGQFLPEAIYLPVRSDKRTLSVKALETLNALESNIDVLVVGPGMGRGEDTMALVSLLWERWHKKMVCDADALYALSVSSSTLKRKDDVILTPHEGEAARLLACKPSWIGENRLESAERLSQRFGPCVLKGYHSVITNGFEHRVVDSGSPALSTPGSGDVLSGVIGAFWASNLKLMDAASLAVWLHGRAGELLELKKGLDGNLSREIADEIRSLMGDMRYGKKTNRLGRGAEEDRKDKNSRI</sequence>
<comment type="similarity">
    <text evidence="18">Belongs to the NnrE/AIBP family.</text>
</comment>
<comment type="function">
    <text evidence="14 19">Bifunctional enzyme that catalyzes the epimerization of the S- and R-forms of NAD(P)HX and the dehydration of the S-form of NAD(P)HX at the expense of ADP, which is converted to AMP. This allows the repair of both epimers of NAD(P)HX, a damaged form of NAD(P)H that is a result of enzymatic or heat-dependent hydration.</text>
</comment>
<organism evidence="23 24">
    <name type="scientific">Acetomicrobium flavidum</name>
    <dbReference type="NCBI Taxonomy" id="49896"/>
    <lineage>
        <taxon>Bacteria</taxon>
        <taxon>Thermotogati</taxon>
        <taxon>Synergistota</taxon>
        <taxon>Synergistia</taxon>
        <taxon>Synergistales</taxon>
        <taxon>Acetomicrobiaceae</taxon>
        <taxon>Acetomicrobium</taxon>
    </lineage>
</organism>
<dbReference type="InterPro" id="IPR004443">
    <property type="entry name" value="YjeF_N_dom"/>
</dbReference>
<feature type="binding site" evidence="17">
    <location>
        <position position="451"/>
    </location>
    <ligand>
        <name>AMP</name>
        <dbReference type="ChEBI" id="CHEBI:456215"/>
    </ligand>
</feature>
<protein>
    <recommendedName>
        <fullName evidence="19">Bifunctional NAD(P)H-hydrate repair enzyme</fullName>
    </recommendedName>
    <alternativeName>
        <fullName evidence="19">Nicotinamide nucleotide repair protein</fullName>
    </alternativeName>
    <domain>
        <recommendedName>
            <fullName evidence="19">ADP-dependent (S)-NAD(P)H-hydrate dehydratase</fullName>
            <ecNumber evidence="19">4.2.1.136</ecNumber>
        </recommendedName>
        <alternativeName>
            <fullName evidence="19">ADP-dependent NAD(P)HX dehydratase</fullName>
        </alternativeName>
    </domain>
    <domain>
        <recommendedName>
            <fullName evidence="19">NAD(P)H-hydrate epimerase</fullName>
            <ecNumber evidence="19">5.1.99.6</ecNumber>
        </recommendedName>
    </domain>
</protein>
<keyword evidence="6 17" id="KW-0547">Nucleotide-binding</keyword>
<evidence type="ECO:0000256" key="5">
    <source>
        <dbReference type="ARBA" id="ARBA00022723"/>
    </source>
</evidence>
<feature type="domain" description="YjeF N-terminal" evidence="22">
    <location>
        <begin position="10"/>
        <end position="221"/>
    </location>
</feature>
<feature type="binding site" evidence="18">
    <location>
        <begin position="60"/>
        <end position="64"/>
    </location>
    <ligand>
        <name>(6S)-NADPHX</name>
        <dbReference type="ChEBI" id="CHEBI:64076"/>
    </ligand>
</feature>
<dbReference type="PROSITE" id="PS51385">
    <property type="entry name" value="YJEF_N"/>
    <property type="match status" value="1"/>
</dbReference>
<dbReference type="InterPro" id="IPR029056">
    <property type="entry name" value="Ribokinase-like"/>
</dbReference>
<comment type="catalytic activity">
    <reaction evidence="16 17 19">
        <text>(6S)-NADPHX + ADP = AMP + phosphate + NADPH + H(+)</text>
        <dbReference type="Rhea" id="RHEA:32235"/>
        <dbReference type="ChEBI" id="CHEBI:15378"/>
        <dbReference type="ChEBI" id="CHEBI:43474"/>
        <dbReference type="ChEBI" id="CHEBI:57783"/>
        <dbReference type="ChEBI" id="CHEBI:64076"/>
        <dbReference type="ChEBI" id="CHEBI:456215"/>
        <dbReference type="ChEBI" id="CHEBI:456216"/>
        <dbReference type="EC" id="4.2.1.136"/>
    </reaction>
</comment>
<dbReference type="NCBIfam" id="TIGR00196">
    <property type="entry name" value="yjeF_cterm"/>
    <property type="match status" value="1"/>
</dbReference>
<feature type="binding site" evidence="17">
    <location>
        <position position="337"/>
    </location>
    <ligand>
        <name>(6S)-NADPHX</name>
        <dbReference type="ChEBI" id="CHEBI:64076"/>
    </ligand>
</feature>
<evidence type="ECO:0000256" key="18">
    <source>
        <dbReference type="HAMAP-Rule" id="MF_01966"/>
    </source>
</evidence>
<keyword evidence="5 18" id="KW-0479">Metal-binding</keyword>
<keyword evidence="12 17" id="KW-0456">Lyase</keyword>
<dbReference type="PROSITE" id="PS51383">
    <property type="entry name" value="YJEF_C_3"/>
    <property type="match status" value="1"/>
</dbReference>
<evidence type="ECO:0000256" key="6">
    <source>
        <dbReference type="ARBA" id="ARBA00022741"/>
    </source>
</evidence>
<name>A0ABY1JBB5_9BACT</name>
<evidence type="ECO:0000256" key="11">
    <source>
        <dbReference type="ARBA" id="ARBA00023235"/>
    </source>
</evidence>
<comment type="function">
    <text evidence="17">Catalyzes the dehydration of the S-form of NAD(P)HX at the expense of ADP, which is converted to AMP. Together with NAD(P)HX epimerase, which catalyzes the epimerization of the S- and R-forms, the enzyme allows the repair of both epimers of NAD(P)HX, a damaged form of NAD(P)H that is a result of enzymatic or heat-dependent hydration.</text>
</comment>
<dbReference type="NCBIfam" id="TIGR00197">
    <property type="entry name" value="yjeF_nterm"/>
    <property type="match status" value="1"/>
</dbReference>
<feature type="binding site" evidence="17">
    <location>
        <position position="452"/>
    </location>
    <ligand>
        <name>(6S)-NADPHX</name>
        <dbReference type="ChEBI" id="CHEBI:64076"/>
    </ligand>
</feature>
<accession>A0ABY1JBB5</accession>
<dbReference type="Pfam" id="PF03853">
    <property type="entry name" value="YjeF_N"/>
    <property type="match status" value="1"/>
</dbReference>
<dbReference type="InterPro" id="IPR000631">
    <property type="entry name" value="CARKD"/>
</dbReference>
<comment type="subunit">
    <text evidence="17">Homotetramer.</text>
</comment>
<evidence type="ECO:0000256" key="10">
    <source>
        <dbReference type="ARBA" id="ARBA00023027"/>
    </source>
</evidence>
<comment type="catalytic activity">
    <reaction evidence="15 17 19">
        <text>(6S)-NADHX + ADP = AMP + phosphate + NADH + H(+)</text>
        <dbReference type="Rhea" id="RHEA:32223"/>
        <dbReference type="ChEBI" id="CHEBI:15378"/>
        <dbReference type="ChEBI" id="CHEBI:43474"/>
        <dbReference type="ChEBI" id="CHEBI:57945"/>
        <dbReference type="ChEBI" id="CHEBI:64074"/>
        <dbReference type="ChEBI" id="CHEBI:456215"/>
        <dbReference type="ChEBI" id="CHEBI:456216"/>
        <dbReference type="EC" id="4.2.1.136"/>
    </reaction>
</comment>
<dbReference type="Pfam" id="PF01256">
    <property type="entry name" value="Carb_kinase"/>
    <property type="match status" value="1"/>
</dbReference>
<evidence type="ECO:0000256" key="8">
    <source>
        <dbReference type="ARBA" id="ARBA00022857"/>
    </source>
</evidence>
<keyword evidence="24" id="KW-1185">Reference proteome</keyword>
<gene>
    <name evidence="18" type="primary">nnrE</name>
    <name evidence="17" type="synonym">nnrD</name>
    <name evidence="23" type="ORF">SAMN05444368_0388</name>
</gene>
<dbReference type="Proteomes" id="UP000185093">
    <property type="component" value="Unassembled WGS sequence"/>
</dbReference>
<evidence type="ECO:0000256" key="2">
    <source>
        <dbReference type="ARBA" id="ARBA00000909"/>
    </source>
</evidence>
<feature type="binding site" evidence="18">
    <location>
        <position position="164"/>
    </location>
    <ligand>
        <name>(6S)-NADPHX</name>
        <dbReference type="ChEBI" id="CHEBI:64076"/>
    </ligand>
</feature>
<dbReference type="PANTHER" id="PTHR12592">
    <property type="entry name" value="ATP-DEPENDENT (S)-NAD(P)H-HYDRATE DEHYDRATASE FAMILY MEMBER"/>
    <property type="match status" value="1"/>
</dbReference>
<comment type="caution">
    <text evidence="23">The sequence shown here is derived from an EMBL/GenBank/DDBJ whole genome shotgun (WGS) entry which is preliminary data.</text>
</comment>
<proteinExistence type="inferred from homology"/>
<comment type="similarity">
    <text evidence="3 19">In the N-terminal section; belongs to the NnrE/AIBP family.</text>
</comment>
<feature type="region of interest" description="Disordered" evidence="20">
    <location>
        <begin position="515"/>
        <end position="535"/>
    </location>
</feature>
<keyword evidence="9 18" id="KW-0630">Potassium</keyword>
<evidence type="ECO:0000313" key="24">
    <source>
        <dbReference type="Proteomes" id="UP000185093"/>
    </source>
</evidence>
<evidence type="ECO:0000256" key="7">
    <source>
        <dbReference type="ARBA" id="ARBA00022840"/>
    </source>
</evidence>
<dbReference type="EC" id="5.1.99.6" evidence="19"/>
<dbReference type="Gene3D" id="3.40.50.10260">
    <property type="entry name" value="YjeF N-terminal domain"/>
    <property type="match status" value="1"/>
</dbReference>
<dbReference type="HAMAP" id="MF_01966">
    <property type="entry name" value="NADHX_epimerase"/>
    <property type="match status" value="1"/>
</dbReference>
<dbReference type="RefSeq" id="WP_074199105.1">
    <property type="nucleotide sequence ID" value="NZ_DAORXD010000010.1"/>
</dbReference>
<evidence type="ECO:0000256" key="13">
    <source>
        <dbReference type="ARBA" id="ARBA00023268"/>
    </source>
</evidence>
<comment type="similarity">
    <text evidence="4 19">In the C-terminal section; belongs to the NnrD/CARKD family.</text>
</comment>
<feature type="binding site" evidence="18">
    <location>
        <position position="61"/>
    </location>
    <ligand>
        <name>K(+)</name>
        <dbReference type="ChEBI" id="CHEBI:29103"/>
    </ligand>
</feature>
<evidence type="ECO:0000256" key="12">
    <source>
        <dbReference type="ARBA" id="ARBA00023239"/>
    </source>
</evidence>
<feature type="binding site" evidence="18">
    <location>
        <begin position="136"/>
        <end position="142"/>
    </location>
    <ligand>
        <name>(6S)-NADPHX</name>
        <dbReference type="ChEBI" id="CHEBI:64076"/>
    </ligand>
</feature>
<dbReference type="PIRSF" id="PIRSF017184">
    <property type="entry name" value="Nnr"/>
    <property type="match status" value="1"/>
</dbReference>
<dbReference type="CDD" id="cd01171">
    <property type="entry name" value="YXKO-related"/>
    <property type="match status" value="1"/>
</dbReference>
<dbReference type="EMBL" id="FSQZ01000001">
    <property type="protein sequence ID" value="SIN63399.1"/>
    <property type="molecule type" value="Genomic_DNA"/>
</dbReference>
<feature type="compositionally biased region" description="Basic and acidic residues" evidence="20">
    <location>
        <begin position="522"/>
        <end position="535"/>
    </location>
</feature>